<dbReference type="NCBIfam" id="NF008035">
    <property type="entry name" value="PRK10767.1"/>
    <property type="match status" value="1"/>
</dbReference>
<name>A0A955L961_9BACT</name>
<keyword evidence="4 11" id="KW-0677">Repeat</keyword>
<dbReference type="GO" id="GO:0008270">
    <property type="term" value="F:zinc ion binding"/>
    <property type="evidence" value="ECO:0007669"/>
    <property type="project" value="UniProtKB-UniRule"/>
</dbReference>
<feature type="binding site" evidence="11">
    <location>
        <position position="174"/>
    </location>
    <ligand>
        <name>Zn(2+)</name>
        <dbReference type="ChEBI" id="CHEBI:29105"/>
        <label>2</label>
    </ligand>
</feature>
<feature type="binding site" evidence="11">
    <location>
        <position position="203"/>
    </location>
    <ligand>
        <name>Zn(2+)</name>
        <dbReference type="ChEBI" id="CHEBI:29105"/>
        <label>2</label>
    </ligand>
</feature>
<comment type="subcellular location">
    <subcellularLocation>
        <location evidence="11">Cytoplasm</location>
    </subcellularLocation>
</comment>
<keyword evidence="2 11" id="KW-0235">DNA replication</keyword>
<dbReference type="GO" id="GO:0005737">
    <property type="term" value="C:cytoplasm"/>
    <property type="evidence" value="ECO:0007669"/>
    <property type="project" value="UniProtKB-SubCell"/>
</dbReference>
<dbReference type="PROSITE" id="PS00636">
    <property type="entry name" value="DNAJ_1"/>
    <property type="match status" value="1"/>
</dbReference>
<dbReference type="PROSITE" id="PS50076">
    <property type="entry name" value="DNAJ_2"/>
    <property type="match status" value="1"/>
</dbReference>
<evidence type="ECO:0000259" key="13">
    <source>
        <dbReference type="PROSITE" id="PS50076"/>
    </source>
</evidence>
<keyword evidence="15" id="KW-0560">Oxidoreductase</keyword>
<evidence type="ECO:0000256" key="10">
    <source>
        <dbReference type="ARBA" id="ARBA00067609"/>
    </source>
</evidence>
<feature type="binding site" evidence="11">
    <location>
        <position position="217"/>
    </location>
    <ligand>
        <name>Zn(2+)</name>
        <dbReference type="ChEBI" id="CHEBI:29105"/>
        <label>1</label>
    </ligand>
</feature>
<dbReference type="Pfam" id="PF00684">
    <property type="entry name" value="DnaJ_CXXCXGXG"/>
    <property type="match status" value="1"/>
</dbReference>
<keyword evidence="1 11" id="KW-0963">Cytoplasm</keyword>
<feature type="repeat" description="CXXCXGXG motif" evidence="11">
    <location>
        <begin position="174"/>
        <end position="181"/>
    </location>
</feature>
<dbReference type="InterPro" id="IPR001623">
    <property type="entry name" value="DnaJ_domain"/>
</dbReference>
<dbReference type="GO" id="GO:0005524">
    <property type="term" value="F:ATP binding"/>
    <property type="evidence" value="ECO:0007669"/>
    <property type="project" value="InterPro"/>
</dbReference>
<feature type="domain" description="J" evidence="13">
    <location>
        <begin position="6"/>
        <end position="70"/>
    </location>
</feature>
<dbReference type="Gene3D" id="1.10.287.110">
    <property type="entry name" value="DnaJ domain"/>
    <property type="match status" value="1"/>
</dbReference>
<gene>
    <name evidence="11 15" type="primary">dnaJ</name>
    <name evidence="15" type="ORF">KC669_00280</name>
</gene>
<dbReference type="GO" id="GO:0051082">
    <property type="term" value="F:unfolded protein binding"/>
    <property type="evidence" value="ECO:0007669"/>
    <property type="project" value="UniProtKB-UniRule"/>
</dbReference>
<dbReference type="SUPFAM" id="SSF49493">
    <property type="entry name" value="HSP40/DnaJ peptide-binding domain"/>
    <property type="match status" value="2"/>
</dbReference>
<evidence type="ECO:0000313" key="15">
    <source>
        <dbReference type="EMBL" id="MCA9386450.1"/>
    </source>
</evidence>
<comment type="domain">
    <text evidence="11">The J domain is necessary and sufficient to stimulate DnaK ATPase activity. Zinc center 1 plays an important role in the autonomous, DnaK-independent chaperone activity of DnaJ. Zinc center 2 is essential for interaction with DnaK and for DnaJ activity.</text>
</comment>
<dbReference type="InterPro" id="IPR001305">
    <property type="entry name" value="HSP_DnaJ_Cys-rich_dom"/>
</dbReference>
<dbReference type="PROSITE" id="PS51188">
    <property type="entry name" value="ZF_CR"/>
    <property type="match status" value="1"/>
</dbReference>
<dbReference type="Gene3D" id="2.10.230.10">
    <property type="entry name" value="Heat shock protein DnaJ, cysteine-rich domain"/>
    <property type="match status" value="1"/>
</dbReference>
<dbReference type="GO" id="GO:0031072">
    <property type="term" value="F:heat shock protein binding"/>
    <property type="evidence" value="ECO:0007669"/>
    <property type="project" value="InterPro"/>
</dbReference>
<dbReference type="CDD" id="cd10747">
    <property type="entry name" value="DnaJ_C"/>
    <property type="match status" value="1"/>
</dbReference>
<keyword evidence="5 11" id="KW-0863">Zinc-finger</keyword>
<comment type="subunit">
    <text evidence="11">Homodimer.</text>
</comment>
<feature type="repeat" description="CXXCXGXG motif" evidence="11">
    <location>
        <begin position="214"/>
        <end position="221"/>
    </location>
</feature>
<evidence type="ECO:0000256" key="2">
    <source>
        <dbReference type="ARBA" id="ARBA00022705"/>
    </source>
</evidence>
<evidence type="ECO:0000256" key="3">
    <source>
        <dbReference type="ARBA" id="ARBA00022723"/>
    </source>
</evidence>
<comment type="caution">
    <text evidence="15">The sequence shown here is derived from an EMBL/GenBank/DDBJ whole genome shotgun (WGS) entry which is preliminary data.</text>
</comment>
<feature type="binding site" evidence="11">
    <location>
        <position position="200"/>
    </location>
    <ligand>
        <name>Zn(2+)</name>
        <dbReference type="ChEBI" id="CHEBI:29105"/>
        <label>2</label>
    </ligand>
</feature>
<accession>A0A955L961</accession>
<feature type="binding site" evidence="11">
    <location>
        <position position="177"/>
    </location>
    <ligand>
        <name>Zn(2+)</name>
        <dbReference type="ChEBI" id="CHEBI:29105"/>
        <label>2</label>
    </ligand>
</feature>
<dbReference type="SMART" id="SM00271">
    <property type="entry name" value="DnaJ"/>
    <property type="match status" value="1"/>
</dbReference>
<feature type="zinc finger region" description="CR-type" evidence="12">
    <location>
        <begin position="145"/>
        <end position="226"/>
    </location>
</feature>
<dbReference type="EMBL" id="JAGQLF010000002">
    <property type="protein sequence ID" value="MCA9386450.1"/>
    <property type="molecule type" value="Genomic_DNA"/>
</dbReference>
<dbReference type="SUPFAM" id="SSF46565">
    <property type="entry name" value="Chaperone J-domain"/>
    <property type="match status" value="1"/>
</dbReference>
<reference evidence="15" key="1">
    <citation type="submission" date="2020-04" db="EMBL/GenBank/DDBJ databases">
        <authorList>
            <person name="Zhang T."/>
        </authorList>
    </citation>
    <scope>NUCLEOTIDE SEQUENCE</scope>
    <source>
        <strain evidence="15">HKST-UBA09</strain>
    </source>
</reference>
<keyword evidence="3 11" id="KW-0479">Metal-binding</keyword>
<comment type="function">
    <text evidence="11">Participates actively in the response to hyperosmotic and heat shock by preventing the aggregation of stress-denatured proteins and by disaggregating proteins, also in an autonomous, DnaK-independent fashion. Unfolded proteins bind initially to DnaJ; upon interaction with the DnaJ-bound protein, DnaK hydrolyzes its bound ATP, resulting in the formation of a stable complex. GrpE releases ADP from DnaK; ATP binding to DnaK triggers the release of the substrate protein, thus completing the reaction cycle. Several rounds of ATP-dependent interactions between DnaJ, DnaK and GrpE are required for fully efficient folding. Also involved, together with DnaK and GrpE, in the DNA replication of plasmids through activation of initiation proteins.</text>
</comment>
<dbReference type="AlphaFoldDB" id="A0A955L961"/>
<evidence type="ECO:0000256" key="4">
    <source>
        <dbReference type="ARBA" id="ARBA00022737"/>
    </source>
</evidence>
<dbReference type="InterPro" id="IPR018253">
    <property type="entry name" value="DnaJ_domain_CS"/>
</dbReference>
<keyword evidence="8 11" id="KW-0143">Chaperone</keyword>
<feature type="binding site" evidence="11">
    <location>
        <position position="158"/>
    </location>
    <ligand>
        <name>Zn(2+)</name>
        <dbReference type="ChEBI" id="CHEBI:29105"/>
        <label>1</label>
    </ligand>
</feature>
<dbReference type="Gene3D" id="2.60.260.20">
    <property type="entry name" value="Urease metallochaperone UreE, N-terminal domain"/>
    <property type="match status" value="2"/>
</dbReference>
<evidence type="ECO:0000256" key="12">
    <source>
        <dbReference type="PROSITE-ProRule" id="PRU00546"/>
    </source>
</evidence>
<feature type="binding site" evidence="11">
    <location>
        <position position="214"/>
    </location>
    <ligand>
        <name>Zn(2+)</name>
        <dbReference type="ChEBI" id="CHEBI:29105"/>
        <label>1</label>
    </ligand>
</feature>
<dbReference type="FunFam" id="2.10.230.10:FF:000002">
    <property type="entry name" value="Molecular chaperone DnaJ"/>
    <property type="match status" value="1"/>
</dbReference>
<feature type="repeat" description="CXXCXGXG motif" evidence="11">
    <location>
        <begin position="158"/>
        <end position="165"/>
    </location>
</feature>
<dbReference type="InterPro" id="IPR002939">
    <property type="entry name" value="DnaJ_C"/>
</dbReference>
<dbReference type="InterPro" id="IPR012724">
    <property type="entry name" value="DnaJ"/>
</dbReference>
<dbReference type="PANTHER" id="PTHR43096:SF48">
    <property type="entry name" value="CHAPERONE PROTEIN DNAJ"/>
    <property type="match status" value="1"/>
</dbReference>
<keyword evidence="7 11" id="KW-0346">Stress response</keyword>
<dbReference type="NCBIfam" id="TIGR02349">
    <property type="entry name" value="DnaJ_bact"/>
    <property type="match status" value="1"/>
</dbReference>
<dbReference type="Pfam" id="PF00226">
    <property type="entry name" value="DnaJ"/>
    <property type="match status" value="1"/>
</dbReference>
<dbReference type="GO" id="GO:0016491">
    <property type="term" value="F:oxidoreductase activity"/>
    <property type="evidence" value="ECO:0007669"/>
    <property type="project" value="UniProtKB-KW"/>
</dbReference>
<feature type="repeat" description="CXXCXGXG motif" evidence="11">
    <location>
        <begin position="200"/>
        <end position="207"/>
    </location>
</feature>
<dbReference type="PRINTS" id="PR00625">
    <property type="entry name" value="JDOMAIN"/>
</dbReference>
<dbReference type="GO" id="GO:0009408">
    <property type="term" value="P:response to heat"/>
    <property type="evidence" value="ECO:0007669"/>
    <property type="project" value="InterPro"/>
</dbReference>
<evidence type="ECO:0000313" key="16">
    <source>
        <dbReference type="Proteomes" id="UP000714915"/>
    </source>
</evidence>
<evidence type="ECO:0000256" key="7">
    <source>
        <dbReference type="ARBA" id="ARBA00023016"/>
    </source>
</evidence>
<evidence type="ECO:0000256" key="6">
    <source>
        <dbReference type="ARBA" id="ARBA00022833"/>
    </source>
</evidence>
<dbReference type="GO" id="GO:0042026">
    <property type="term" value="P:protein refolding"/>
    <property type="evidence" value="ECO:0007669"/>
    <property type="project" value="TreeGrafter"/>
</dbReference>
<keyword evidence="6 11" id="KW-0862">Zinc</keyword>
<evidence type="ECO:0000256" key="1">
    <source>
        <dbReference type="ARBA" id="ARBA00022490"/>
    </source>
</evidence>
<dbReference type="FunFam" id="1.10.287.110:FF:000031">
    <property type="entry name" value="Molecular chaperone DnaJ"/>
    <property type="match status" value="1"/>
</dbReference>
<feature type="domain" description="CR-type" evidence="14">
    <location>
        <begin position="145"/>
        <end position="226"/>
    </location>
</feature>
<reference evidence="15" key="2">
    <citation type="journal article" date="2021" name="Microbiome">
        <title>Successional dynamics and alternative stable states in a saline activated sludge microbial community over 9 years.</title>
        <authorList>
            <person name="Wang Y."/>
            <person name="Ye J."/>
            <person name="Ju F."/>
            <person name="Liu L."/>
            <person name="Boyd J.A."/>
            <person name="Deng Y."/>
            <person name="Parks D.H."/>
            <person name="Jiang X."/>
            <person name="Yin X."/>
            <person name="Woodcroft B.J."/>
            <person name="Tyson G.W."/>
            <person name="Hugenholtz P."/>
            <person name="Polz M.F."/>
            <person name="Zhang T."/>
        </authorList>
    </citation>
    <scope>NUCLEOTIDE SEQUENCE</scope>
    <source>
        <strain evidence="15">HKST-UBA09</strain>
    </source>
</reference>
<dbReference type="HAMAP" id="MF_01152">
    <property type="entry name" value="DnaJ"/>
    <property type="match status" value="1"/>
</dbReference>
<evidence type="ECO:0000256" key="8">
    <source>
        <dbReference type="ARBA" id="ARBA00023186"/>
    </source>
</evidence>
<feature type="binding site" evidence="11">
    <location>
        <position position="161"/>
    </location>
    <ligand>
        <name>Zn(2+)</name>
        <dbReference type="ChEBI" id="CHEBI:29105"/>
        <label>1</label>
    </ligand>
</feature>
<evidence type="ECO:0000256" key="11">
    <source>
        <dbReference type="HAMAP-Rule" id="MF_01152"/>
    </source>
</evidence>
<dbReference type="Proteomes" id="UP000714915">
    <property type="component" value="Unassembled WGS sequence"/>
</dbReference>
<dbReference type="CDD" id="cd10719">
    <property type="entry name" value="DnaJ_zf"/>
    <property type="match status" value="1"/>
</dbReference>
<dbReference type="CDD" id="cd06257">
    <property type="entry name" value="DnaJ"/>
    <property type="match status" value="1"/>
</dbReference>
<evidence type="ECO:0000256" key="9">
    <source>
        <dbReference type="ARBA" id="ARBA00061004"/>
    </source>
</evidence>
<dbReference type="PANTHER" id="PTHR43096">
    <property type="entry name" value="DNAJ HOMOLOG 1, MITOCHONDRIAL-RELATED"/>
    <property type="match status" value="1"/>
</dbReference>
<organism evidence="15 16">
    <name type="scientific">Candidatus Dojkabacteria bacterium</name>
    <dbReference type="NCBI Taxonomy" id="2099670"/>
    <lineage>
        <taxon>Bacteria</taxon>
        <taxon>Candidatus Dojkabacteria</taxon>
    </lineage>
</organism>
<evidence type="ECO:0000259" key="14">
    <source>
        <dbReference type="PROSITE" id="PS51188"/>
    </source>
</evidence>
<dbReference type="InterPro" id="IPR008971">
    <property type="entry name" value="HSP40/DnaJ_pept-bd"/>
</dbReference>
<sequence length="366" mass="39963">MAEKRDYYEVLGVSKGASKQEIKKSYRKLAKEYHPDRNKASDAEEKFREIQEAYEILSDDQKRQAYDQYGFAGTQGFGGSGLGGFGDIGDLGDLLGSGGGLGGLLGEMFGGSFGGFSSNEMSGRGRSGSDIQINLKLSFNEAVFGVEKKIKYQRYKQCDICDGTGAEGKKTKQCETCSGRGQVVQVQRTMLGAMQVASVCPTCHGAGQVAENKCRECSGEGRMKKEDDFNVKIPAGIPDGITLRFTNRGNSGIKNGQTGDLYISIEVEPHPELERRGDDIYTDRHINVSTAVLGGEIEVPTVHGKVKMKVPEGTQSEKILRLKEKGGPRFRGSGNGDQYVRLIVDIPTKLSSKQKRLWEELNDVSE</sequence>
<dbReference type="InterPro" id="IPR036410">
    <property type="entry name" value="HSP_DnaJ_Cys-rich_dom_sf"/>
</dbReference>
<protein>
    <recommendedName>
        <fullName evidence="10 11">Chaperone protein DnaJ</fullName>
    </recommendedName>
</protein>
<evidence type="ECO:0000256" key="5">
    <source>
        <dbReference type="ARBA" id="ARBA00022771"/>
    </source>
</evidence>
<dbReference type="FunFam" id="2.60.260.20:FF:000005">
    <property type="entry name" value="Chaperone protein dnaJ 1, mitochondrial"/>
    <property type="match status" value="1"/>
</dbReference>
<dbReference type="SUPFAM" id="SSF57938">
    <property type="entry name" value="DnaJ/Hsp40 cysteine-rich domain"/>
    <property type="match status" value="1"/>
</dbReference>
<dbReference type="Pfam" id="PF01556">
    <property type="entry name" value="DnaJ_C"/>
    <property type="match status" value="1"/>
</dbReference>
<proteinExistence type="inferred from homology"/>
<comment type="cofactor">
    <cofactor evidence="11">
        <name>Zn(2+)</name>
        <dbReference type="ChEBI" id="CHEBI:29105"/>
    </cofactor>
    <text evidence="11">Binds 2 Zn(2+) ions per monomer.</text>
</comment>
<comment type="similarity">
    <text evidence="9 11">Belongs to the DnaJ family.</text>
</comment>
<dbReference type="GO" id="GO:0006260">
    <property type="term" value="P:DNA replication"/>
    <property type="evidence" value="ECO:0007669"/>
    <property type="project" value="UniProtKB-KW"/>
</dbReference>
<dbReference type="InterPro" id="IPR036869">
    <property type="entry name" value="J_dom_sf"/>
</dbReference>